<name>A0AA37V5N3_9BACT</name>
<dbReference type="AlphaFoldDB" id="A0AA37V5N3"/>
<accession>A0AA37V5N3</accession>
<keyword evidence="2" id="KW-1133">Transmembrane helix</keyword>
<sequence>MRVKTLFALLAGASADSFVTVSESVLPEYDADHAAQETKVSPPQPSLPKSGAAWAGVLVAAMATVAAARLATRALRRMERIGAGEGARRDRPGPVSLGSVPTLARTGAIDEIGRASP</sequence>
<proteinExistence type="predicted"/>
<keyword evidence="4" id="KW-1185">Reference proteome</keyword>
<dbReference type="Proteomes" id="UP001161325">
    <property type="component" value="Unassembled WGS sequence"/>
</dbReference>
<keyword evidence="2" id="KW-0812">Transmembrane</keyword>
<protein>
    <submittedName>
        <fullName evidence="3">Uncharacterized protein</fullName>
    </submittedName>
</protein>
<gene>
    <name evidence="3" type="ORF">rosag_08540</name>
</gene>
<evidence type="ECO:0000256" key="2">
    <source>
        <dbReference type="SAM" id="Phobius"/>
    </source>
</evidence>
<comment type="caution">
    <text evidence="3">The sequence shown here is derived from an EMBL/GenBank/DDBJ whole genome shotgun (WGS) entry which is preliminary data.</text>
</comment>
<organism evidence="3 4">
    <name type="scientific">Roseisolibacter agri</name>
    <dbReference type="NCBI Taxonomy" id="2014610"/>
    <lineage>
        <taxon>Bacteria</taxon>
        <taxon>Pseudomonadati</taxon>
        <taxon>Gemmatimonadota</taxon>
        <taxon>Gemmatimonadia</taxon>
        <taxon>Gemmatimonadales</taxon>
        <taxon>Gemmatimonadaceae</taxon>
        <taxon>Roseisolibacter</taxon>
    </lineage>
</organism>
<reference evidence="3" key="1">
    <citation type="submission" date="2022-08" db="EMBL/GenBank/DDBJ databases">
        <title>Draft genome sequencing of Roseisolibacter agri AW1220.</title>
        <authorList>
            <person name="Tobiishi Y."/>
            <person name="Tonouchi A."/>
        </authorList>
    </citation>
    <scope>NUCLEOTIDE SEQUENCE</scope>
    <source>
        <strain evidence="3">AW1220</strain>
    </source>
</reference>
<evidence type="ECO:0000313" key="4">
    <source>
        <dbReference type="Proteomes" id="UP001161325"/>
    </source>
</evidence>
<feature type="region of interest" description="Disordered" evidence="1">
    <location>
        <begin position="82"/>
        <end position="102"/>
    </location>
</feature>
<keyword evidence="2" id="KW-0472">Membrane</keyword>
<dbReference type="EMBL" id="BRXS01000001">
    <property type="protein sequence ID" value="GLC24341.1"/>
    <property type="molecule type" value="Genomic_DNA"/>
</dbReference>
<evidence type="ECO:0000313" key="3">
    <source>
        <dbReference type="EMBL" id="GLC24341.1"/>
    </source>
</evidence>
<evidence type="ECO:0000256" key="1">
    <source>
        <dbReference type="SAM" id="MobiDB-lite"/>
    </source>
</evidence>
<feature type="compositionally biased region" description="Basic and acidic residues" evidence="1">
    <location>
        <begin position="82"/>
        <end position="92"/>
    </location>
</feature>
<feature type="transmembrane region" description="Helical" evidence="2">
    <location>
        <begin position="51"/>
        <end position="71"/>
    </location>
</feature>